<dbReference type="KEGG" id="gtt:GUITHDRAFT_139678"/>
<reference evidence="4" key="2">
    <citation type="submission" date="2012-11" db="EMBL/GenBank/DDBJ databases">
        <authorList>
            <person name="Kuo A."/>
            <person name="Curtis B.A."/>
            <person name="Tanifuji G."/>
            <person name="Burki F."/>
            <person name="Gruber A."/>
            <person name="Irimia M."/>
            <person name="Maruyama S."/>
            <person name="Arias M.C."/>
            <person name="Ball S.G."/>
            <person name="Gile G.H."/>
            <person name="Hirakawa Y."/>
            <person name="Hopkins J.F."/>
            <person name="Rensing S.A."/>
            <person name="Schmutz J."/>
            <person name="Symeonidi A."/>
            <person name="Elias M."/>
            <person name="Eveleigh R.J."/>
            <person name="Herman E.K."/>
            <person name="Klute M.J."/>
            <person name="Nakayama T."/>
            <person name="Obornik M."/>
            <person name="Reyes-Prieto A."/>
            <person name="Armbrust E.V."/>
            <person name="Aves S.J."/>
            <person name="Beiko R.G."/>
            <person name="Coutinho P."/>
            <person name="Dacks J.B."/>
            <person name="Durnford D.G."/>
            <person name="Fast N.M."/>
            <person name="Green B.R."/>
            <person name="Grisdale C."/>
            <person name="Hempe F."/>
            <person name="Henrissat B."/>
            <person name="Hoppner M.P."/>
            <person name="Ishida K.-I."/>
            <person name="Kim E."/>
            <person name="Koreny L."/>
            <person name="Kroth P.G."/>
            <person name="Liu Y."/>
            <person name="Malik S.-B."/>
            <person name="Maier U.G."/>
            <person name="McRose D."/>
            <person name="Mock T."/>
            <person name="Neilson J.A."/>
            <person name="Onodera N.T."/>
            <person name="Poole A.M."/>
            <person name="Pritham E.J."/>
            <person name="Richards T.A."/>
            <person name="Rocap G."/>
            <person name="Roy S.W."/>
            <person name="Sarai C."/>
            <person name="Schaack S."/>
            <person name="Shirato S."/>
            <person name="Slamovits C.H."/>
            <person name="Spencer D.F."/>
            <person name="Suzuki S."/>
            <person name="Worden A.Z."/>
            <person name="Zauner S."/>
            <person name="Barry K."/>
            <person name="Bell C."/>
            <person name="Bharti A.K."/>
            <person name="Crow J.A."/>
            <person name="Grimwood J."/>
            <person name="Kramer R."/>
            <person name="Lindquist E."/>
            <person name="Lucas S."/>
            <person name="Salamov A."/>
            <person name="McFadden G.I."/>
            <person name="Lane C.E."/>
            <person name="Keeling P.J."/>
            <person name="Gray M.W."/>
            <person name="Grigoriev I.V."/>
            <person name="Archibald J.M."/>
        </authorList>
    </citation>
    <scope>NUCLEOTIDE SEQUENCE</scope>
    <source>
        <strain evidence="4">CCMP2712</strain>
    </source>
</reference>
<protein>
    <submittedName>
        <fullName evidence="2 3">Uncharacterized protein</fullName>
    </submittedName>
</protein>
<gene>
    <name evidence="2" type="ORF">GUITHDRAFT_139678</name>
</gene>
<dbReference type="EMBL" id="JH993004">
    <property type="protein sequence ID" value="EKX44423.1"/>
    <property type="molecule type" value="Genomic_DNA"/>
</dbReference>
<dbReference type="GeneID" id="17301143"/>
<dbReference type="PaxDb" id="55529-EKX44423"/>
<dbReference type="Proteomes" id="UP000011087">
    <property type="component" value="Unassembled WGS sequence"/>
</dbReference>
<dbReference type="AlphaFoldDB" id="L1J7A9"/>
<feature type="coiled-coil region" evidence="1">
    <location>
        <begin position="313"/>
        <end position="342"/>
    </location>
</feature>
<evidence type="ECO:0000256" key="1">
    <source>
        <dbReference type="SAM" id="Coils"/>
    </source>
</evidence>
<reference evidence="2 4" key="1">
    <citation type="journal article" date="2012" name="Nature">
        <title>Algal genomes reveal evolutionary mosaicism and the fate of nucleomorphs.</title>
        <authorList>
            <consortium name="DOE Joint Genome Institute"/>
            <person name="Curtis B.A."/>
            <person name="Tanifuji G."/>
            <person name="Burki F."/>
            <person name="Gruber A."/>
            <person name="Irimia M."/>
            <person name="Maruyama S."/>
            <person name="Arias M.C."/>
            <person name="Ball S.G."/>
            <person name="Gile G.H."/>
            <person name="Hirakawa Y."/>
            <person name="Hopkins J.F."/>
            <person name="Kuo A."/>
            <person name="Rensing S.A."/>
            <person name="Schmutz J."/>
            <person name="Symeonidi A."/>
            <person name="Elias M."/>
            <person name="Eveleigh R.J."/>
            <person name="Herman E.K."/>
            <person name="Klute M.J."/>
            <person name="Nakayama T."/>
            <person name="Obornik M."/>
            <person name="Reyes-Prieto A."/>
            <person name="Armbrust E.V."/>
            <person name="Aves S.J."/>
            <person name="Beiko R.G."/>
            <person name="Coutinho P."/>
            <person name="Dacks J.B."/>
            <person name="Durnford D.G."/>
            <person name="Fast N.M."/>
            <person name="Green B.R."/>
            <person name="Grisdale C.J."/>
            <person name="Hempel F."/>
            <person name="Henrissat B."/>
            <person name="Hoppner M.P."/>
            <person name="Ishida K."/>
            <person name="Kim E."/>
            <person name="Koreny L."/>
            <person name="Kroth P.G."/>
            <person name="Liu Y."/>
            <person name="Malik S.B."/>
            <person name="Maier U.G."/>
            <person name="McRose D."/>
            <person name="Mock T."/>
            <person name="Neilson J.A."/>
            <person name="Onodera N.T."/>
            <person name="Poole A.M."/>
            <person name="Pritham E.J."/>
            <person name="Richards T.A."/>
            <person name="Rocap G."/>
            <person name="Roy S.W."/>
            <person name="Sarai C."/>
            <person name="Schaack S."/>
            <person name="Shirato S."/>
            <person name="Slamovits C.H."/>
            <person name="Spencer D.F."/>
            <person name="Suzuki S."/>
            <person name="Worden A.Z."/>
            <person name="Zauner S."/>
            <person name="Barry K."/>
            <person name="Bell C."/>
            <person name="Bharti A.K."/>
            <person name="Crow J.A."/>
            <person name="Grimwood J."/>
            <person name="Kramer R."/>
            <person name="Lindquist E."/>
            <person name="Lucas S."/>
            <person name="Salamov A."/>
            <person name="McFadden G.I."/>
            <person name="Lane C.E."/>
            <person name="Keeling P.J."/>
            <person name="Gray M.W."/>
            <person name="Grigoriev I.V."/>
            <person name="Archibald J.M."/>
        </authorList>
    </citation>
    <scope>NUCLEOTIDE SEQUENCE</scope>
    <source>
        <strain evidence="2 4">CCMP2712</strain>
    </source>
</reference>
<evidence type="ECO:0000313" key="4">
    <source>
        <dbReference type="Proteomes" id="UP000011087"/>
    </source>
</evidence>
<name>L1J7A9_GUITC</name>
<dbReference type="HOGENOM" id="CLU_761749_0_0_1"/>
<organism evidence="2">
    <name type="scientific">Guillardia theta (strain CCMP2712)</name>
    <name type="common">Cryptophyte</name>
    <dbReference type="NCBI Taxonomy" id="905079"/>
    <lineage>
        <taxon>Eukaryota</taxon>
        <taxon>Cryptophyceae</taxon>
        <taxon>Pyrenomonadales</taxon>
        <taxon>Geminigeraceae</taxon>
        <taxon>Guillardia</taxon>
    </lineage>
</organism>
<dbReference type="RefSeq" id="XP_005831403.1">
    <property type="nucleotide sequence ID" value="XM_005831346.1"/>
</dbReference>
<proteinExistence type="predicted"/>
<reference evidence="3" key="3">
    <citation type="submission" date="2015-06" db="UniProtKB">
        <authorList>
            <consortium name="EnsemblProtists"/>
        </authorList>
    </citation>
    <scope>IDENTIFICATION</scope>
</reference>
<evidence type="ECO:0000313" key="3">
    <source>
        <dbReference type="EnsemblProtists" id="EKX44423"/>
    </source>
</evidence>
<dbReference type="EnsemblProtists" id="EKX44423">
    <property type="protein sequence ID" value="EKX44423"/>
    <property type="gene ID" value="GUITHDRAFT_139678"/>
</dbReference>
<accession>L1J7A9</accession>
<evidence type="ECO:0000313" key="2">
    <source>
        <dbReference type="EMBL" id="EKX44423.1"/>
    </source>
</evidence>
<sequence length="384" mass="43295">MAIDTSAKALVSSISMHLLKHGAKMSAAQVSQLIQSWQKNPIMLEVAKSRTQMLAPAAPAHKSELEGESSLCTKQDVIIQKLDQLLKKLGGEELSLNITLGKVQEEWKDALDSWLSAEANYRLRVEQKKEADEGMKYAQDQYEKYRTADKEAVAHYQHMAEKHAQERQGLDDEEALIREIMRMIGVLHDVNATDRSIAAGGRDSIKDSETGVSDPYGKYLSKTKAQLMAKINQLKQLAKQTGLSSTSLARITTLPVYSETEEVAKILREMLEDIASRRKVLDESEAQALKLKEDTHAKLIEWEMKLTDLGKQKDKAKESYEAEQLKREKLSGNEKILEIKQKDATEDAKKLIPPYEREIYVITMIKMKIVDHCKNQPTDNASGN</sequence>
<keyword evidence="4" id="KW-1185">Reference proteome</keyword>
<keyword evidence="1" id="KW-0175">Coiled coil</keyword>